<dbReference type="PATRIC" id="fig|1030009.3.peg.2961"/>
<evidence type="ECO:0000313" key="5">
    <source>
        <dbReference type="EMBL" id="AEH93977.1"/>
    </source>
</evidence>
<dbReference type="PROSITE" id="PS01124">
    <property type="entry name" value="HTH_ARAC_FAMILY_2"/>
    <property type="match status" value="1"/>
</dbReference>
<dbReference type="AlphaFoldDB" id="A0A0E0UZV8"/>
<name>A0A0E0UZV8_LISMM</name>
<dbReference type="RefSeq" id="WP_012582238.1">
    <property type="nucleotide sequence ID" value="NC_017537.1"/>
</dbReference>
<evidence type="ECO:0000313" key="6">
    <source>
        <dbReference type="Proteomes" id="UP000000486"/>
    </source>
</evidence>
<dbReference type="Gene3D" id="1.10.10.60">
    <property type="entry name" value="Homeodomain-like"/>
    <property type="match status" value="2"/>
</dbReference>
<keyword evidence="2" id="KW-0238">DNA-binding</keyword>
<dbReference type="GO" id="GO:0003700">
    <property type="term" value="F:DNA-binding transcription factor activity"/>
    <property type="evidence" value="ECO:0007669"/>
    <property type="project" value="InterPro"/>
</dbReference>
<evidence type="ECO:0000256" key="1">
    <source>
        <dbReference type="ARBA" id="ARBA00023015"/>
    </source>
</evidence>
<dbReference type="InterPro" id="IPR014710">
    <property type="entry name" value="RmlC-like_jellyroll"/>
</dbReference>
<dbReference type="EMBL" id="CP002816">
    <property type="protein sequence ID" value="AEH93977.1"/>
    <property type="molecule type" value="Genomic_DNA"/>
</dbReference>
<keyword evidence="3" id="KW-0804">Transcription</keyword>
<evidence type="ECO:0000256" key="2">
    <source>
        <dbReference type="ARBA" id="ARBA00023125"/>
    </source>
</evidence>
<protein>
    <submittedName>
        <fullName evidence="5">Putative transcription regulator, AraC family</fullName>
    </submittedName>
</protein>
<dbReference type="InterPro" id="IPR037923">
    <property type="entry name" value="HTH-like"/>
</dbReference>
<dbReference type="InterPro" id="IPR003313">
    <property type="entry name" value="AraC-bd"/>
</dbReference>
<organism evidence="5 6">
    <name type="scientific">Listeria monocytogenes serotype 4a (strain M7)</name>
    <dbReference type="NCBI Taxonomy" id="1030009"/>
    <lineage>
        <taxon>Bacteria</taxon>
        <taxon>Bacillati</taxon>
        <taxon>Bacillota</taxon>
        <taxon>Bacilli</taxon>
        <taxon>Bacillales</taxon>
        <taxon>Listeriaceae</taxon>
        <taxon>Listeria</taxon>
    </lineage>
</organism>
<sequence length="326" mass="37851">MEALNKKLFRLNSKEKIQKSTGTFVPDLPNGSFLKENGSMELLNDYFFKNKDIYISKHNRFADYPYHTHQFLELNYMYSGSSEQVIEGNKETLHEGELLLLDSGCHHSIKATGEKDILINILFRDQQISLEWLTSIKKKNSLLFDFLLHSSVSEQSLKKYIIFQSAQIPHIQQILNQIITEYFLEEEFSSRIITLYLPILFTELVRKCDTYLADDLTNSQSSTTSTVLEVIKLIESNYRTITLTSAADTLGYNKNYLSNFIKKNTNFTFTELVNKQKMLAANLLIETTSTPIELIIEKVGFSNKTYFYSLYKRTFNLLPNEVRNKK</sequence>
<dbReference type="Pfam" id="PF12833">
    <property type="entry name" value="HTH_18"/>
    <property type="match status" value="1"/>
</dbReference>
<feature type="domain" description="HTH araC/xylS-type" evidence="4">
    <location>
        <begin position="228"/>
        <end position="325"/>
    </location>
</feature>
<evidence type="ECO:0000256" key="3">
    <source>
        <dbReference type="ARBA" id="ARBA00023163"/>
    </source>
</evidence>
<evidence type="ECO:0000259" key="4">
    <source>
        <dbReference type="PROSITE" id="PS01124"/>
    </source>
</evidence>
<keyword evidence="1" id="KW-0805">Transcription regulation</keyword>
<dbReference type="SUPFAM" id="SSF46689">
    <property type="entry name" value="Homeodomain-like"/>
    <property type="match status" value="1"/>
</dbReference>
<dbReference type="SMART" id="SM00342">
    <property type="entry name" value="HTH_ARAC"/>
    <property type="match status" value="1"/>
</dbReference>
<gene>
    <name evidence="5" type="primary">rhaS</name>
    <name evidence="5" type="ordered locus">LMM7_2972</name>
</gene>
<dbReference type="InterPro" id="IPR018060">
    <property type="entry name" value="HTH_AraC"/>
</dbReference>
<dbReference type="Proteomes" id="UP000000486">
    <property type="component" value="Chromosome"/>
</dbReference>
<dbReference type="HOGENOM" id="CLU_000445_88_0_9"/>
<dbReference type="PANTHER" id="PTHR43280">
    <property type="entry name" value="ARAC-FAMILY TRANSCRIPTIONAL REGULATOR"/>
    <property type="match status" value="1"/>
</dbReference>
<dbReference type="GO" id="GO:0043565">
    <property type="term" value="F:sequence-specific DNA binding"/>
    <property type="evidence" value="ECO:0007669"/>
    <property type="project" value="InterPro"/>
</dbReference>
<proteinExistence type="predicted"/>
<accession>A0A0E0UZV8</accession>
<dbReference type="KEGG" id="lmq:LMM7_2972"/>
<reference evidence="5 6" key="1">
    <citation type="journal article" date="2011" name="J. Bacteriol.">
        <title>Genome sequence of the nonpathogenic Listeria monocytogenes serovar 4a strain M7.</title>
        <authorList>
            <person name="Chen J."/>
            <person name="Xia Y."/>
            <person name="Cheng C."/>
            <person name="Fang C."/>
            <person name="Shan Y."/>
            <person name="Jin G."/>
            <person name="Fang W."/>
        </authorList>
    </citation>
    <scope>NUCLEOTIDE SEQUENCE [LARGE SCALE GENOMIC DNA]</scope>
    <source>
        <strain evidence="5 6">M7</strain>
    </source>
</reference>
<dbReference type="InterPro" id="IPR009057">
    <property type="entry name" value="Homeodomain-like_sf"/>
</dbReference>
<dbReference type="PANTHER" id="PTHR43280:SF28">
    <property type="entry name" value="HTH-TYPE TRANSCRIPTIONAL ACTIVATOR RHAS"/>
    <property type="match status" value="1"/>
</dbReference>
<dbReference type="Gene3D" id="2.60.120.10">
    <property type="entry name" value="Jelly Rolls"/>
    <property type="match status" value="1"/>
</dbReference>
<dbReference type="CDD" id="cd06996">
    <property type="entry name" value="cupin_Lmo2851-like_N"/>
    <property type="match status" value="1"/>
</dbReference>
<dbReference type="SUPFAM" id="SSF51215">
    <property type="entry name" value="Regulatory protein AraC"/>
    <property type="match status" value="1"/>
</dbReference>
<dbReference type="Pfam" id="PF02311">
    <property type="entry name" value="AraC_binding"/>
    <property type="match status" value="1"/>
</dbReference>